<protein>
    <submittedName>
        <fullName evidence="2">Uncharacterized protein</fullName>
    </submittedName>
</protein>
<keyword evidence="3" id="KW-1185">Reference proteome</keyword>
<accession>A0A9D3UL05</accession>
<evidence type="ECO:0000256" key="1">
    <source>
        <dbReference type="SAM" id="MobiDB-lite"/>
    </source>
</evidence>
<organism evidence="2 3">
    <name type="scientific">Gossypium stocksii</name>
    <dbReference type="NCBI Taxonomy" id="47602"/>
    <lineage>
        <taxon>Eukaryota</taxon>
        <taxon>Viridiplantae</taxon>
        <taxon>Streptophyta</taxon>
        <taxon>Embryophyta</taxon>
        <taxon>Tracheophyta</taxon>
        <taxon>Spermatophyta</taxon>
        <taxon>Magnoliopsida</taxon>
        <taxon>eudicotyledons</taxon>
        <taxon>Gunneridae</taxon>
        <taxon>Pentapetalae</taxon>
        <taxon>rosids</taxon>
        <taxon>malvids</taxon>
        <taxon>Malvales</taxon>
        <taxon>Malvaceae</taxon>
        <taxon>Malvoideae</taxon>
        <taxon>Gossypium</taxon>
    </lineage>
</organism>
<gene>
    <name evidence="2" type="ORF">J1N35_037876</name>
</gene>
<reference evidence="2 3" key="1">
    <citation type="journal article" date="2021" name="Plant Biotechnol. J.">
        <title>Multi-omics assisted identification of the key and species-specific regulatory components of drought-tolerant mechanisms in Gossypium stocksii.</title>
        <authorList>
            <person name="Yu D."/>
            <person name="Ke L."/>
            <person name="Zhang D."/>
            <person name="Wu Y."/>
            <person name="Sun Y."/>
            <person name="Mei J."/>
            <person name="Sun J."/>
            <person name="Sun Y."/>
        </authorList>
    </citation>
    <scope>NUCLEOTIDE SEQUENCE [LARGE SCALE GENOMIC DNA]</scope>
    <source>
        <strain evidence="3">cv. E1</strain>
        <tissue evidence="2">Leaf</tissue>
    </source>
</reference>
<evidence type="ECO:0000313" key="2">
    <source>
        <dbReference type="EMBL" id="KAH1047092.1"/>
    </source>
</evidence>
<name>A0A9D3UL05_9ROSI</name>
<feature type="region of interest" description="Disordered" evidence="1">
    <location>
        <begin position="38"/>
        <end position="92"/>
    </location>
</feature>
<dbReference type="EMBL" id="JAIQCV010000011">
    <property type="protein sequence ID" value="KAH1047092.1"/>
    <property type="molecule type" value="Genomic_DNA"/>
</dbReference>
<sequence>MRFYKVGILSRRQLKDLGRQPAIRIGPTRRLSIRQTVRGQRGELANRVPKESSHEPKESCGLSSHIPKKITEGRPRALAGNPEQAGASCSGGQHNEADLFAGWFTDRQENFDNAVYQGVSSPLNLNVSINQGLSLSRSQEAPPQQFFALQEQMRFMREQMAT</sequence>
<dbReference type="Proteomes" id="UP000828251">
    <property type="component" value="Unassembled WGS sequence"/>
</dbReference>
<dbReference type="AlphaFoldDB" id="A0A9D3UL05"/>
<comment type="caution">
    <text evidence="2">The sequence shown here is derived from an EMBL/GenBank/DDBJ whole genome shotgun (WGS) entry which is preliminary data.</text>
</comment>
<evidence type="ECO:0000313" key="3">
    <source>
        <dbReference type="Proteomes" id="UP000828251"/>
    </source>
</evidence>
<feature type="compositionally biased region" description="Basic and acidic residues" evidence="1">
    <location>
        <begin position="48"/>
        <end position="58"/>
    </location>
</feature>
<proteinExistence type="predicted"/>